<dbReference type="AlphaFoldDB" id="A0AAD5XS78"/>
<dbReference type="GO" id="GO:0005516">
    <property type="term" value="F:calmodulin binding"/>
    <property type="evidence" value="ECO:0007669"/>
    <property type="project" value="UniProtKB-KW"/>
</dbReference>
<dbReference type="Proteomes" id="UP001211065">
    <property type="component" value="Unassembled WGS sequence"/>
</dbReference>
<name>A0AAD5XS78_9FUNG</name>
<accession>A0AAD5XS78</accession>
<keyword evidence="6" id="KW-1185">Reference proteome</keyword>
<dbReference type="InterPro" id="IPR043136">
    <property type="entry name" value="B30.2/SPRY_sf"/>
</dbReference>
<evidence type="ECO:0000256" key="2">
    <source>
        <dbReference type="ARBA" id="ARBA00022490"/>
    </source>
</evidence>
<dbReference type="GO" id="GO:0051295">
    <property type="term" value="P:establishment of meiotic spindle localization"/>
    <property type="evidence" value="ECO:0007669"/>
    <property type="project" value="TreeGrafter"/>
</dbReference>
<keyword evidence="3" id="KW-0677">Repeat</keyword>
<dbReference type="GO" id="GO:0007051">
    <property type="term" value="P:spindle organization"/>
    <property type="evidence" value="ECO:0007669"/>
    <property type="project" value="TreeGrafter"/>
</dbReference>
<dbReference type="Gene3D" id="1.20.5.190">
    <property type="match status" value="1"/>
</dbReference>
<evidence type="ECO:0000313" key="5">
    <source>
        <dbReference type="EMBL" id="KAJ3204434.1"/>
    </source>
</evidence>
<dbReference type="GO" id="GO:0005737">
    <property type="term" value="C:cytoplasm"/>
    <property type="evidence" value="ECO:0007669"/>
    <property type="project" value="UniProtKB-SubCell"/>
</dbReference>
<sequence>MRQKTIICGGQKELQYIKDIGVQIQMLSEFSKKKQRLTALKDLTELKNLTSLSQKEDNMNLIGMEAIMAIVDRSSRNQILRTKLMARMSDEKELSTSLQQHKEDFSQFICKRRLAGKKELKEIFQAGPGLVCRYGDLISDASIDTIRTFEYSNMVQLVQDGINCSFLELEDVSSLLSRQIFLSNPKKKTLIIVYPSRLEIELIVEYKKEEDDVETEESMMNRESPESVGQISTEIKQKLKAPVPIPYWTCVYACRGVWGKRLLGKFILKDLCSQAVDQFTRDLKNPLKVQLSCTQLVARILDAVHPTHQLQSSVLASGGMGVTVLKKQAISLGYNVSKESLIAAGIISTGEDFLGSTQHCDPKLGLHILKQVLARLETELRYYFEFSAPDIVDWRVGFCSAIQYPNEYLTYPGELPGTMGFGSDGSIFYNGKVKSYIKLEKEEFSVGMKTWGIIVDFKKCCISFVVCGKEQPIAFGKFSLMFNEKERNEQTELIKNCELIPMISMLTKYDVSPYSEKHQMTFNFGPTFNFQSIVATPFNKNVKYKEFDCEDSNIVGNLSEDVKDKTSVEDEEKNFMSIEKTNYKAAVSSFEMKSFSRFPPSIYRRSIACMKIQRAWRRYQGKIIRNTLRALQFNAASIIQNMARKKLRKIKLMKNLAAAKIQKNWRKKKFVWIALLRCIYQQTIFELHKSASLIQRRYRHWKTFKNSPIAQKYNKRIEGQIEKSVNKIIAWWKPLYKKVSEQKRKTEIHQAAINIQRVYRGWYLRQMLRPDLRQKLSALGASVAKHRKELFKIHSAYVLQNAWRAYIQRRILNEKIKTRNSAGSRIQALWRGFWVRSHTHMRFSYGEAVFLSAVCKALRSCHFIPKMYRCCGIVCPKESNN</sequence>
<keyword evidence="4" id="KW-0112">Calmodulin-binding</keyword>
<dbReference type="PANTHER" id="PTHR22706">
    <property type="entry name" value="ASSEMBLY FACTOR FOR SPINDLE MICROTUBULES"/>
    <property type="match status" value="1"/>
</dbReference>
<dbReference type="GO" id="GO:0000278">
    <property type="term" value="P:mitotic cell cycle"/>
    <property type="evidence" value="ECO:0007669"/>
    <property type="project" value="TreeGrafter"/>
</dbReference>
<evidence type="ECO:0000313" key="6">
    <source>
        <dbReference type="Proteomes" id="UP001211065"/>
    </source>
</evidence>
<gene>
    <name evidence="5" type="ORF">HK099_001163</name>
</gene>
<dbReference type="Pfam" id="PF00612">
    <property type="entry name" value="IQ"/>
    <property type="match status" value="2"/>
</dbReference>
<keyword evidence="2" id="KW-0963">Cytoplasm</keyword>
<evidence type="ECO:0008006" key="7">
    <source>
        <dbReference type="Google" id="ProtNLM"/>
    </source>
</evidence>
<proteinExistence type="predicted"/>
<protein>
    <recommendedName>
        <fullName evidence="7">B30.2/SPRY domain-containing protein</fullName>
    </recommendedName>
</protein>
<evidence type="ECO:0000256" key="4">
    <source>
        <dbReference type="ARBA" id="ARBA00022860"/>
    </source>
</evidence>
<comment type="caution">
    <text evidence="5">The sequence shown here is derived from an EMBL/GenBank/DDBJ whole genome shotgun (WGS) entry which is preliminary data.</text>
</comment>
<dbReference type="InterPro" id="IPR000048">
    <property type="entry name" value="IQ_motif_EF-hand-BS"/>
</dbReference>
<dbReference type="EMBL" id="JADGJW010001300">
    <property type="protein sequence ID" value="KAJ3204434.1"/>
    <property type="molecule type" value="Genomic_DNA"/>
</dbReference>
<dbReference type="InterPro" id="IPR051185">
    <property type="entry name" value="ASPM"/>
</dbReference>
<dbReference type="PANTHER" id="PTHR22706:SF1">
    <property type="entry name" value="ASSEMBLY FACTOR FOR SPINDLE MICROTUBULES"/>
    <property type="match status" value="1"/>
</dbReference>
<organism evidence="5 6">
    <name type="scientific">Clydaea vesicula</name>
    <dbReference type="NCBI Taxonomy" id="447962"/>
    <lineage>
        <taxon>Eukaryota</taxon>
        <taxon>Fungi</taxon>
        <taxon>Fungi incertae sedis</taxon>
        <taxon>Chytridiomycota</taxon>
        <taxon>Chytridiomycota incertae sedis</taxon>
        <taxon>Chytridiomycetes</taxon>
        <taxon>Lobulomycetales</taxon>
        <taxon>Lobulomycetaceae</taxon>
        <taxon>Clydaea</taxon>
    </lineage>
</organism>
<evidence type="ECO:0000256" key="3">
    <source>
        <dbReference type="ARBA" id="ARBA00022737"/>
    </source>
</evidence>
<dbReference type="PROSITE" id="PS50096">
    <property type="entry name" value="IQ"/>
    <property type="match status" value="3"/>
</dbReference>
<dbReference type="SMART" id="SM00015">
    <property type="entry name" value="IQ"/>
    <property type="match status" value="5"/>
</dbReference>
<comment type="subcellular location">
    <subcellularLocation>
        <location evidence="1">Cytoplasm</location>
    </subcellularLocation>
</comment>
<dbReference type="Gene3D" id="2.60.120.920">
    <property type="match status" value="1"/>
</dbReference>
<reference evidence="5" key="1">
    <citation type="submission" date="2020-05" db="EMBL/GenBank/DDBJ databases">
        <title>Phylogenomic resolution of chytrid fungi.</title>
        <authorList>
            <person name="Stajich J.E."/>
            <person name="Amses K."/>
            <person name="Simmons R."/>
            <person name="Seto K."/>
            <person name="Myers J."/>
            <person name="Bonds A."/>
            <person name="Quandt C.A."/>
            <person name="Barry K."/>
            <person name="Liu P."/>
            <person name="Grigoriev I."/>
            <person name="Longcore J.E."/>
            <person name="James T.Y."/>
        </authorList>
    </citation>
    <scope>NUCLEOTIDE SEQUENCE</scope>
    <source>
        <strain evidence="5">JEL0476</strain>
    </source>
</reference>
<evidence type="ECO:0000256" key="1">
    <source>
        <dbReference type="ARBA" id="ARBA00004496"/>
    </source>
</evidence>
<dbReference type="GO" id="GO:0000922">
    <property type="term" value="C:spindle pole"/>
    <property type="evidence" value="ECO:0007669"/>
    <property type="project" value="TreeGrafter"/>
</dbReference>